<dbReference type="PANTHER" id="PTHR35812">
    <property type="entry name" value="LIPOPROTEIN"/>
    <property type="match status" value="1"/>
</dbReference>
<dbReference type="OrthoDB" id="9793251at2"/>
<dbReference type="EMBL" id="FWEV01000283">
    <property type="protein sequence ID" value="SLM31685.1"/>
    <property type="molecule type" value="Genomic_DNA"/>
</dbReference>
<dbReference type="InterPro" id="IPR036116">
    <property type="entry name" value="FN3_sf"/>
</dbReference>
<name>A0A1W1HH00_9BACT</name>
<evidence type="ECO:0000256" key="1">
    <source>
        <dbReference type="SAM" id="MobiDB-lite"/>
    </source>
</evidence>
<sequence>MKVSSPFKSVITSLIIALCLITACPVSAKPAAPSLSLELTDGYMTIRWNEVGGNPDYLLSYAPYPTVDYINQINMQSTTELTFSVWPGAAFYLAVQAQIGADISGYSNIEYFEIPLAVSETVSEIKFVVTDAMQTSCYDNEGNVIDPPEPGELYYGQDAQHQGILPSYTDNGDGTVTDNNTGLMWQQTPPEDKMSYDDAVEYVENLELGGYTDWRLPTIKESFSIAMLEGKLNAEDTSLALPYIDTDYFDFFYNEAKPYTGSYWTSTVCKMPATNDYELMEKNYGFNWADGHLKSYGDGYNIDGTSSGSSIPAGVRAVRGEENVYGVNDFEDNNDGTITDKATGLMWTQQDSGAVNDDGTIRAVTDENFGYGRTWTDTLAWVEKMNAVNYLGHNDWRLPDIKELQSIVQYEKTELPATDPDYFKLSRPDCYVWSSTTCGDFPEMADYIAFGKGYGIDLASSSSDTSSDGEMEPPSDMTPRTDGDLSDSERPVGPPPEMETTETTDSGTDVSTTATVDDFVDVHRPGCMRADYKDTEGTVTQVPELSRAQWAKIYETEYPYPFDESNTITEFDLSNSENAADYIVIYNYALLVRDAK</sequence>
<feature type="compositionally biased region" description="Polar residues" evidence="1">
    <location>
        <begin position="505"/>
        <end position="514"/>
    </location>
</feature>
<reference evidence="4 5" key="1">
    <citation type="submission" date="2017-03" db="EMBL/GenBank/DDBJ databases">
        <authorList>
            <person name="Afonso C.L."/>
            <person name="Miller P.J."/>
            <person name="Scott M.A."/>
            <person name="Spackman E."/>
            <person name="Goraichik I."/>
            <person name="Dimitrov K.M."/>
            <person name="Suarez D.L."/>
            <person name="Swayne D.E."/>
        </authorList>
    </citation>
    <scope>NUCLEOTIDE SEQUENCE [LARGE SCALE GENOMIC DNA]</scope>
    <source>
        <strain evidence="4">PRJEB14757</strain>
    </source>
</reference>
<gene>
    <name evidence="4" type="ORF">MTBBW1_410040</name>
</gene>
<evidence type="ECO:0000313" key="4">
    <source>
        <dbReference type="EMBL" id="SLM31685.1"/>
    </source>
</evidence>
<protein>
    <recommendedName>
        <fullName evidence="3">Lcl C-terminal domain-containing protein</fullName>
    </recommendedName>
</protein>
<evidence type="ECO:0000256" key="2">
    <source>
        <dbReference type="SAM" id="SignalP"/>
    </source>
</evidence>
<proteinExistence type="predicted"/>
<keyword evidence="2" id="KW-0732">Signal</keyword>
<keyword evidence="5" id="KW-1185">Reference proteome</keyword>
<feature type="region of interest" description="Disordered" evidence="1">
    <location>
        <begin position="460"/>
        <end position="514"/>
    </location>
</feature>
<dbReference type="Pfam" id="PF07603">
    <property type="entry name" value="Lcl_C"/>
    <property type="match status" value="2"/>
</dbReference>
<feature type="domain" description="Lcl C-terminal" evidence="3">
    <location>
        <begin position="336"/>
        <end position="454"/>
    </location>
</feature>
<accession>A0A1W1HH00</accession>
<dbReference type="PROSITE" id="PS51257">
    <property type="entry name" value="PROKAR_LIPOPROTEIN"/>
    <property type="match status" value="1"/>
</dbReference>
<dbReference type="PANTHER" id="PTHR35812:SF1">
    <property type="entry name" value="LIPOPROTEIN"/>
    <property type="match status" value="1"/>
</dbReference>
<dbReference type="RefSeq" id="WP_080800677.1">
    <property type="nucleotide sequence ID" value="NZ_LT828541.1"/>
</dbReference>
<dbReference type="SUPFAM" id="SSF49265">
    <property type="entry name" value="Fibronectin type III"/>
    <property type="match status" value="1"/>
</dbReference>
<feature type="signal peptide" evidence="2">
    <location>
        <begin position="1"/>
        <end position="28"/>
    </location>
</feature>
<dbReference type="AlphaFoldDB" id="A0A1W1HH00"/>
<evidence type="ECO:0000259" key="3">
    <source>
        <dbReference type="Pfam" id="PF07603"/>
    </source>
</evidence>
<dbReference type="Proteomes" id="UP000191931">
    <property type="component" value="Unassembled WGS sequence"/>
</dbReference>
<feature type="domain" description="Lcl C-terminal" evidence="3">
    <location>
        <begin position="174"/>
        <end position="276"/>
    </location>
</feature>
<feature type="chain" id="PRO_5010734398" description="Lcl C-terminal domain-containing protein" evidence="2">
    <location>
        <begin position="29"/>
        <end position="596"/>
    </location>
</feature>
<feature type="compositionally biased region" description="Basic and acidic residues" evidence="1">
    <location>
        <begin position="479"/>
        <end position="490"/>
    </location>
</feature>
<dbReference type="InterPro" id="IPR011460">
    <property type="entry name" value="Lcl_C"/>
</dbReference>
<organism evidence="4 5">
    <name type="scientific">Desulfamplus magnetovallimortis</name>
    <dbReference type="NCBI Taxonomy" id="1246637"/>
    <lineage>
        <taxon>Bacteria</taxon>
        <taxon>Pseudomonadati</taxon>
        <taxon>Thermodesulfobacteriota</taxon>
        <taxon>Desulfobacteria</taxon>
        <taxon>Desulfobacterales</taxon>
        <taxon>Desulfobacteraceae</taxon>
        <taxon>Desulfamplus</taxon>
    </lineage>
</organism>
<dbReference type="STRING" id="1246637.MTBBW1_410040"/>
<evidence type="ECO:0000313" key="5">
    <source>
        <dbReference type="Proteomes" id="UP000191931"/>
    </source>
</evidence>